<dbReference type="PRINTS" id="PR00368">
    <property type="entry name" value="FADPNR"/>
</dbReference>
<dbReference type="PRINTS" id="PR00411">
    <property type="entry name" value="PNDRDTASEI"/>
</dbReference>
<keyword evidence="2" id="KW-0285">Flavoprotein</keyword>
<dbReference type="Proteomes" id="UP000004947">
    <property type="component" value="Unassembled WGS sequence"/>
</dbReference>
<dbReference type="OrthoDB" id="9800167at2"/>
<keyword evidence="5" id="KW-0520">NAD</keyword>
<name>A6DK63_9BACT</name>
<dbReference type="AlphaFoldDB" id="A6DK63"/>
<feature type="binding site" evidence="5">
    <location>
        <position position="309"/>
    </location>
    <ligand>
        <name>FAD</name>
        <dbReference type="ChEBI" id="CHEBI:57692"/>
    </ligand>
</feature>
<dbReference type="PIRSF" id="PIRSF000350">
    <property type="entry name" value="Mercury_reductase_MerA"/>
    <property type="match status" value="1"/>
</dbReference>
<keyword evidence="5" id="KW-0547">Nucleotide-binding</keyword>
<gene>
    <name evidence="9" type="ORF">LNTAR_00130</name>
</gene>
<accession>A6DK63</accession>
<dbReference type="NCBIfam" id="NF004939">
    <property type="entry name" value="PRK06292.1-1"/>
    <property type="match status" value="1"/>
</dbReference>
<dbReference type="eggNOG" id="COG1249">
    <property type="taxonomic scope" value="Bacteria"/>
</dbReference>
<dbReference type="PANTHER" id="PTHR43014:SF4">
    <property type="entry name" value="PYRIDINE NUCLEOTIDE-DISULFIDE OXIDOREDUCTASE RCLA-RELATED"/>
    <property type="match status" value="1"/>
</dbReference>
<evidence type="ECO:0000256" key="4">
    <source>
        <dbReference type="PIRSR" id="PIRSR000350-2"/>
    </source>
</evidence>
<evidence type="ECO:0000256" key="2">
    <source>
        <dbReference type="ARBA" id="ARBA00022630"/>
    </source>
</evidence>
<feature type="binding site" evidence="5">
    <location>
        <position position="51"/>
    </location>
    <ligand>
        <name>FAD</name>
        <dbReference type="ChEBI" id="CHEBI:57692"/>
    </ligand>
</feature>
<dbReference type="Gene3D" id="3.50.50.60">
    <property type="entry name" value="FAD/NAD(P)-binding domain"/>
    <property type="match status" value="2"/>
</dbReference>
<dbReference type="Pfam" id="PF02852">
    <property type="entry name" value="Pyr_redox_dim"/>
    <property type="match status" value="1"/>
</dbReference>
<evidence type="ECO:0000256" key="1">
    <source>
        <dbReference type="ARBA" id="ARBA00007532"/>
    </source>
</evidence>
<feature type="domain" description="FAD/NAD(P)-binding" evidence="8">
    <location>
        <begin position="4"/>
        <end position="324"/>
    </location>
</feature>
<dbReference type="Pfam" id="PF07992">
    <property type="entry name" value="Pyr_redox_2"/>
    <property type="match status" value="1"/>
</dbReference>
<feature type="domain" description="Pyridine nucleotide-disulphide oxidoreductase dimerisation" evidence="7">
    <location>
        <begin position="348"/>
        <end position="449"/>
    </location>
</feature>
<comment type="caution">
    <text evidence="9">The sequence shown here is derived from an EMBL/GenBank/DDBJ whole genome shotgun (WGS) entry which is preliminary data.</text>
</comment>
<dbReference type="InterPro" id="IPR036188">
    <property type="entry name" value="FAD/NAD-bd_sf"/>
</dbReference>
<dbReference type="InterPro" id="IPR004099">
    <property type="entry name" value="Pyr_nucl-diS_OxRdtase_dimer"/>
</dbReference>
<sequence>MSHYDVIIIGAGTAGLNARRAAKANGAEKVVMIDGGPLGTTCARVGCMPSKLLISAANANYGVTKARMFGIETQEPVVNDKAVLERVRFERDRFVGFVMEGIDNVPEGELIREYAEFIDDHTVKLSGGRILTADKFVLAVGSRPRHVPILDGAEDLILSSDHIFEIESIPKSVAVFGPGVIGLELGQALSRLGADVRLFGRSGSIGGIQDPEIREYATKTFAEEFYTDTKATIHSVRKENGKAIISYEHKEQGKIEESFDFILTASGRVSNTDRLKLENTSVQVNGRGTPIYNERTMQCGDTHFFIAGDANDDIPLLHEASDEGKIAGKNAGTYPTVDPGHRRTHLGIVFSEPEIASIGQGYNSFKDLVIGRVSFEGQGRSRVMGKNKGLMHLYAEKGDRRLRGAQIFGPSAEHLGHLISWVVQQELTVDQILELPFYHPVVEEGLRTALQDLQKNLNEA</sequence>
<protein>
    <submittedName>
        <fullName evidence="9">Dihydrolipoamide dehydrogenase</fullName>
        <ecNumber evidence="9">1.8.1.4</ecNumber>
    </submittedName>
</protein>
<evidence type="ECO:0000256" key="3">
    <source>
        <dbReference type="ARBA" id="ARBA00022827"/>
    </source>
</evidence>
<dbReference type="Gene3D" id="3.30.390.30">
    <property type="match status" value="1"/>
</dbReference>
<dbReference type="GO" id="GO:0003955">
    <property type="term" value="F:NAD(P)H dehydrogenase (quinone) activity"/>
    <property type="evidence" value="ECO:0007669"/>
    <property type="project" value="TreeGrafter"/>
</dbReference>
<dbReference type="STRING" id="313628.LNTAR_00130"/>
<evidence type="ECO:0000259" key="7">
    <source>
        <dbReference type="Pfam" id="PF02852"/>
    </source>
</evidence>
<dbReference type="InterPro" id="IPR001100">
    <property type="entry name" value="Pyr_nuc-diS_OxRdtase"/>
</dbReference>
<dbReference type="SUPFAM" id="SSF51905">
    <property type="entry name" value="FAD/NAD(P)-binding domain"/>
    <property type="match status" value="2"/>
</dbReference>
<feature type="binding site" evidence="5">
    <location>
        <begin position="177"/>
        <end position="184"/>
    </location>
    <ligand>
        <name>NAD(+)</name>
        <dbReference type="ChEBI" id="CHEBI:57540"/>
    </ligand>
</feature>
<dbReference type="GO" id="GO:0004148">
    <property type="term" value="F:dihydrolipoyl dehydrogenase (NADH) activity"/>
    <property type="evidence" value="ECO:0007669"/>
    <property type="project" value="UniProtKB-EC"/>
</dbReference>
<proteinExistence type="inferred from homology"/>
<dbReference type="InterPro" id="IPR016156">
    <property type="entry name" value="FAD/NAD-linked_Rdtase_dimer_sf"/>
</dbReference>
<keyword evidence="10" id="KW-1185">Reference proteome</keyword>
<organism evidence="9 10">
    <name type="scientific">Lentisphaera araneosa HTCC2155</name>
    <dbReference type="NCBI Taxonomy" id="313628"/>
    <lineage>
        <taxon>Bacteria</taxon>
        <taxon>Pseudomonadati</taxon>
        <taxon>Lentisphaerota</taxon>
        <taxon>Lentisphaeria</taxon>
        <taxon>Lentisphaerales</taxon>
        <taxon>Lentisphaeraceae</taxon>
        <taxon>Lentisphaera</taxon>
    </lineage>
</organism>
<dbReference type="RefSeq" id="WP_007278276.1">
    <property type="nucleotide sequence ID" value="NZ_ABCK01000007.1"/>
</dbReference>
<dbReference type="SUPFAM" id="SSF55424">
    <property type="entry name" value="FAD/NAD-linked reductases, dimerisation (C-terminal) domain"/>
    <property type="match status" value="1"/>
</dbReference>
<dbReference type="EC" id="1.8.1.4" evidence="9"/>
<keyword evidence="3 5" id="KW-0274">FAD</keyword>
<evidence type="ECO:0000259" key="8">
    <source>
        <dbReference type="Pfam" id="PF07992"/>
    </source>
</evidence>
<keyword evidence="9" id="KW-0560">Oxidoreductase</keyword>
<feature type="disulfide bond" description="Redox-active" evidence="6">
    <location>
        <begin position="42"/>
        <end position="47"/>
    </location>
</feature>
<evidence type="ECO:0000313" key="10">
    <source>
        <dbReference type="Proteomes" id="UP000004947"/>
    </source>
</evidence>
<evidence type="ECO:0000256" key="6">
    <source>
        <dbReference type="PIRSR" id="PIRSR000350-4"/>
    </source>
</evidence>
<dbReference type="GO" id="GO:0050660">
    <property type="term" value="F:flavin adenine dinucleotide binding"/>
    <property type="evidence" value="ECO:0007669"/>
    <property type="project" value="TreeGrafter"/>
</dbReference>
<evidence type="ECO:0000313" key="9">
    <source>
        <dbReference type="EMBL" id="EDM27761.1"/>
    </source>
</evidence>
<feature type="active site" description="Proton acceptor" evidence="4">
    <location>
        <position position="439"/>
    </location>
</feature>
<dbReference type="EMBL" id="ABCK01000007">
    <property type="protein sequence ID" value="EDM27761.1"/>
    <property type="molecule type" value="Genomic_DNA"/>
</dbReference>
<dbReference type="InterPro" id="IPR023753">
    <property type="entry name" value="FAD/NAD-binding_dom"/>
</dbReference>
<dbReference type="PANTHER" id="PTHR43014">
    <property type="entry name" value="MERCURIC REDUCTASE"/>
    <property type="match status" value="1"/>
</dbReference>
<reference evidence="9 10" key="1">
    <citation type="journal article" date="2010" name="J. Bacteriol.">
        <title>Genome sequence of Lentisphaera araneosa HTCC2155T, the type species of the order Lentisphaerales in the phylum Lentisphaerae.</title>
        <authorList>
            <person name="Thrash J.C."/>
            <person name="Cho J.C."/>
            <person name="Vergin K.L."/>
            <person name="Morris R.M."/>
            <person name="Giovannoni S.J."/>
        </authorList>
    </citation>
    <scope>NUCLEOTIDE SEQUENCE [LARGE SCALE GENOMIC DNA]</scope>
    <source>
        <strain evidence="9 10">HTCC2155</strain>
    </source>
</reference>
<comment type="similarity">
    <text evidence="1">Belongs to the class-I pyridine nucleotide-disulfide oxidoreductase family.</text>
</comment>
<feature type="binding site" evidence="5">
    <location>
        <position position="267"/>
    </location>
    <ligand>
        <name>NAD(+)</name>
        <dbReference type="ChEBI" id="CHEBI:57540"/>
    </ligand>
</feature>
<comment type="cofactor">
    <cofactor evidence="5">
        <name>FAD</name>
        <dbReference type="ChEBI" id="CHEBI:57692"/>
    </cofactor>
    <text evidence="5">Binds 1 FAD per subunit.</text>
</comment>
<evidence type="ECO:0000256" key="5">
    <source>
        <dbReference type="PIRSR" id="PIRSR000350-3"/>
    </source>
</evidence>